<keyword evidence="1" id="KW-1133">Transmembrane helix</keyword>
<keyword evidence="1" id="KW-0472">Membrane</keyword>
<feature type="transmembrane region" description="Helical" evidence="1">
    <location>
        <begin position="40"/>
        <end position="63"/>
    </location>
</feature>
<reference evidence="2" key="1">
    <citation type="journal article" date="2020" name="mSystems">
        <title>Genome- and Community-Level Interaction Insights into Carbon Utilization and Element Cycling Functions of Hydrothermarchaeota in Hydrothermal Sediment.</title>
        <authorList>
            <person name="Zhou Z."/>
            <person name="Liu Y."/>
            <person name="Xu W."/>
            <person name="Pan J."/>
            <person name="Luo Z.H."/>
            <person name="Li M."/>
        </authorList>
    </citation>
    <scope>NUCLEOTIDE SEQUENCE [LARGE SCALE GENOMIC DNA]</scope>
    <source>
        <strain evidence="2">SpSt-418</strain>
    </source>
</reference>
<evidence type="ECO:0000313" key="2">
    <source>
        <dbReference type="EMBL" id="HFN01264.1"/>
    </source>
</evidence>
<sequence length="144" mass="16107">MLNFWSKIGKLLGGLLVLQGSVVSVGLLLTILATHAAGGWLAFQMILLVFFGITPATLGVWLLHHSTKAARRALRDRFFLLLKAQRGRLSVQEFAAAARLEPAIARHHLDTWAKELVADFDVTDTGEIYYIFRQESLQLPSKFF</sequence>
<accession>A0A7C3KIC9</accession>
<organism evidence="2">
    <name type="scientific">Oscillatoriales cyanobacterium SpSt-418</name>
    <dbReference type="NCBI Taxonomy" id="2282169"/>
    <lineage>
        <taxon>Bacteria</taxon>
        <taxon>Bacillati</taxon>
        <taxon>Cyanobacteriota</taxon>
        <taxon>Cyanophyceae</taxon>
        <taxon>Oscillatoriophycideae</taxon>
        <taxon>Oscillatoriales</taxon>
    </lineage>
</organism>
<dbReference type="EMBL" id="DSRU01000391">
    <property type="protein sequence ID" value="HFN01264.1"/>
    <property type="molecule type" value="Genomic_DNA"/>
</dbReference>
<gene>
    <name evidence="2" type="ORF">ENR64_26665</name>
</gene>
<feature type="transmembrane region" description="Helical" evidence="1">
    <location>
        <begin position="12"/>
        <end position="34"/>
    </location>
</feature>
<name>A0A7C3KIC9_9CYAN</name>
<dbReference type="AlphaFoldDB" id="A0A7C3KIC9"/>
<comment type="caution">
    <text evidence="2">The sequence shown here is derived from an EMBL/GenBank/DDBJ whole genome shotgun (WGS) entry which is preliminary data.</text>
</comment>
<proteinExistence type="predicted"/>
<keyword evidence="1" id="KW-0812">Transmembrane</keyword>
<evidence type="ECO:0000256" key="1">
    <source>
        <dbReference type="SAM" id="Phobius"/>
    </source>
</evidence>
<protein>
    <submittedName>
        <fullName evidence="2">Uncharacterized protein</fullName>
    </submittedName>
</protein>